<organism evidence="1 2">
    <name type="scientific">Vicia faba</name>
    <name type="common">Broad bean</name>
    <name type="synonym">Faba vulgaris</name>
    <dbReference type="NCBI Taxonomy" id="3906"/>
    <lineage>
        <taxon>Eukaryota</taxon>
        <taxon>Viridiplantae</taxon>
        <taxon>Streptophyta</taxon>
        <taxon>Embryophyta</taxon>
        <taxon>Tracheophyta</taxon>
        <taxon>Spermatophyta</taxon>
        <taxon>Magnoliopsida</taxon>
        <taxon>eudicotyledons</taxon>
        <taxon>Gunneridae</taxon>
        <taxon>Pentapetalae</taxon>
        <taxon>rosids</taxon>
        <taxon>fabids</taxon>
        <taxon>Fabales</taxon>
        <taxon>Fabaceae</taxon>
        <taxon>Papilionoideae</taxon>
        <taxon>50 kb inversion clade</taxon>
        <taxon>NPAAA clade</taxon>
        <taxon>Hologalegina</taxon>
        <taxon>IRL clade</taxon>
        <taxon>Fabeae</taxon>
        <taxon>Vicia</taxon>
    </lineage>
</organism>
<gene>
    <name evidence="1" type="ORF">VFH_I323520</name>
</gene>
<keyword evidence="2" id="KW-1185">Reference proteome</keyword>
<dbReference type="AlphaFoldDB" id="A0AAV0YT05"/>
<name>A0AAV0YT05_VICFA</name>
<proteinExistence type="predicted"/>
<dbReference type="Proteomes" id="UP001157006">
    <property type="component" value="Chromosome 1L"/>
</dbReference>
<dbReference type="EMBL" id="OX451736">
    <property type="protein sequence ID" value="CAI8587923.1"/>
    <property type="molecule type" value="Genomic_DNA"/>
</dbReference>
<reference evidence="1 2" key="1">
    <citation type="submission" date="2023-01" db="EMBL/GenBank/DDBJ databases">
        <authorList>
            <person name="Kreplak J."/>
        </authorList>
    </citation>
    <scope>NUCLEOTIDE SEQUENCE [LARGE SCALE GENOMIC DNA]</scope>
</reference>
<evidence type="ECO:0000313" key="1">
    <source>
        <dbReference type="EMBL" id="CAI8587923.1"/>
    </source>
</evidence>
<evidence type="ECO:0000313" key="2">
    <source>
        <dbReference type="Proteomes" id="UP001157006"/>
    </source>
</evidence>
<sequence>MVQQVQALACDSLTTSVSQEIQRPTVMLMQELVLHWVMCRFTTLSTSLGPFRYSYGFGMTMKNIYYVGLKFTSPTYSCAISNILHDLEKACTRISTIAFFPSRDTETMECQAVRMDTEGEG</sequence>
<protein>
    <submittedName>
        <fullName evidence="1">Uncharacterized protein</fullName>
    </submittedName>
</protein>
<accession>A0AAV0YT05</accession>